<reference evidence="4 5" key="1">
    <citation type="submission" date="2016-10" db="EMBL/GenBank/DDBJ databases">
        <authorList>
            <person name="de Groot N.N."/>
        </authorList>
    </citation>
    <scope>NUCLEOTIDE SEQUENCE [LARGE SCALE GENOMIC DNA]</scope>
    <source>
        <strain evidence="4 5">LMG 18387</strain>
    </source>
</reference>
<dbReference type="AlphaFoldDB" id="A0A1G8JGW1"/>
<dbReference type="STRING" id="29435.SAMN05216588_114140"/>
<dbReference type="PANTHER" id="PTHR43080">
    <property type="entry name" value="CBS DOMAIN-CONTAINING PROTEIN CBSX3, MITOCHONDRIAL"/>
    <property type="match status" value="1"/>
</dbReference>
<dbReference type="RefSeq" id="WP_084306157.1">
    <property type="nucleotide sequence ID" value="NZ_FNDG01000014.1"/>
</dbReference>
<dbReference type="Proteomes" id="UP000198606">
    <property type="component" value="Unassembled WGS sequence"/>
</dbReference>
<keyword evidence="1 2" id="KW-0129">CBS domain</keyword>
<dbReference type="Pfam" id="PF00571">
    <property type="entry name" value="CBS"/>
    <property type="match status" value="2"/>
</dbReference>
<dbReference type="Gene3D" id="3.10.580.10">
    <property type="entry name" value="CBS-domain"/>
    <property type="match status" value="1"/>
</dbReference>
<dbReference type="SUPFAM" id="SSF54631">
    <property type="entry name" value="CBS-domain pair"/>
    <property type="match status" value="1"/>
</dbReference>
<dbReference type="PANTHER" id="PTHR43080:SF2">
    <property type="entry name" value="CBS DOMAIN-CONTAINING PROTEIN"/>
    <property type="match status" value="1"/>
</dbReference>
<protein>
    <submittedName>
        <fullName evidence="4">CBS domain-containing protein</fullName>
    </submittedName>
</protein>
<name>A0A1G8JGW1_9GAMM</name>
<feature type="domain" description="CBS" evidence="3">
    <location>
        <begin position="7"/>
        <end position="63"/>
    </location>
</feature>
<evidence type="ECO:0000256" key="2">
    <source>
        <dbReference type="PROSITE-ProRule" id="PRU00703"/>
    </source>
</evidence>
<accession>A0A1G8JGW1</accession>
<evidence type="ECO:0000313" key="4">
    <source>
        <dbReference type="EMBL" id="SDI30488.1"/>
    </source>
</evidence>
<proteinExistence type="predicted"/>
<dbReference type="SMART" id="SM00116">
    <property type="entry name" value="CBS"/>
    <property type="match status" value="2"/>
</dbReference>
<evidence type="ECO:0000313" key="5">
    <source>
        <dbReference type="Proteomes" id="UP000198606"/>
    </source>
</evidence>
<dbReference type="InterPro" id="IPR000644">
    <property type="entry name" value="CBS_dom"/>
</dbReference>
<dbReference type="EMBL" id="FNDG01000014">
    <property type="protein sequence ID" value="SDI30488.1"/>
    <property type="molecule type" value="Genomic_DNA"/>
</dbReference>
<evidence type="ECO:0000256" key="1">
    <source>
        <dbReference type="ARBA" id="ARBA00023122"/>
    </source>
</evidence>
<dbReference type="InterPro" id="IPR051257">
    <property type="entry name" value="Diverse_CBS-Domain"/>
</dbReference>
<dbReference type="CDD" id="cd04622">
    <property type="entry name" value="CBS_pair_HRP1_like"/>
    <property type="match status" value="1"/>
</dbReference>
<feature type="domain" description="CBS" evidence="3">
    <location>
        <begin position="71"/>
        <end position="129"/>
    </location>
</feature>
<dbReference type="InterPro" id="IPR046342">
    <property type="entry name" value="CBS_dom_sf"/>
</dbReference>
<sequence>MKASDIMTRGVQTITPGQTIHEAAAMMARIDCGALLVNQDDRLVGMITDRDITIRAVATGLPGETPVSEIMSGDIHTCFEDEDVRQVARSMAENQVRRLPVLSRDKRLVGVVSLGNIAQEDDDESNAALLRSVTGAH</sequence>
<organism evidence="4 5">
    <name type="scientific">Phytopseudomonas flavescens</name>
    <dbReference type="NCBI Taxonomy" id="29435"/>
    <lineage>
        <taxon>Bacteria</taxon>
        <taxon>Pseudomonadati</taxon>
        <taxon>Pseudomonadota</taxon>
        <taxon>Gammaproteobacteria</taxon>
        <taxon>Pseudomonadales</taxon>
        <taxon>Pseudomonadaceae</taxon>
        <taxon>Phytopseudomonas</taxon>
    </lineage>
</organism>
<evidence type="ECO:0000259" key="3">
    <source>
        <dbReference type="PROSITE" id="PS51371"/>
    </source>
</evidence>
<dbReference type="PROSITE" id="PS51371">
    <property type="entry name" value="CBS"/>
    <property type="match status" value="2"/>
</dbReference>
<gene>
    <name evidence="4" type="ORF">SAMN05216588_114140</name>
</gene>